<feature type="domain" description="Peptidase S8/S53" evidence="6">
    <location>
        <begin position="420"/>
        <end position="544"/>
    </location>
</feature>
<keyword evidence="4" id="KW-0720">Serine protease</keyword>
<evidence type="ECO:0000256" key="5">
    <source>
        <dbReference type="PROSITE-ProRule" id="PRU01240"/>
    </source>
</evidence>
<dbReference type="InterPro" id="IPR050131">
    <property type="entry name" value="Peptidase_S8_subtilisin-like"/>
</dbReference>
<feature type="domain" description="Peptidase S8/S53" evidence="6">
    <location>
        <begin position="89"/>
        <end position="204"/>
    </location>
</feature>
<dbReference type="InterPro" id="IPR015500">
    <property type="entry name" value="Peptidase_S8_subtilisin-rel"/>
</dbReference>
<dbReference type="Gene3D" id="3.40.50.200">
    <property type="entry name" value="Peptidase S8/S53 domain"/>
    <property type="match status" value="1"/>
</dbReference>
<dbReference type="GO" id="GO:0006508">
    <property type="term" value="P:proteolysis"/>
    <property type="evidence" value="ECO:0007669"/>
    <property type="project" value="UniProtKB-KW"/>
</dbReference>
<dbReference type="InterPro" id="IPR000209">
    <property type="entry name" value="Peptidase_S8/S53_dom"/>
</dbReference>
<dbReference type="PROSITE" id="PS51892">
    <property type="entry name" value="SUBTILASE"/>
    <property type="match status" value="1"/>
</dbReference>
<dbReference type="Gene3D" id="2.60.120.1290">
    <property type="match status" value="1"/>
</dbReference>
<evidence type="ECO:0000313" key="8">
    <source>
        <dbReference type="Proteomes" id="UP000593601"/>
    </source>
</evidence>
<protein>
    <submittedName>
        <fullName evidence="7">S8 family peptidase</fullName>
    </submittedName>
</protein>
<dbReference type="AlphaFoldDB" id="A0A7M2RH01"/>
<dbReference type="RefSeq" id="WP_193735829.1">
    <property type="nucleotide sequence ID" value="NZ_CP063304.1"/>
</dbReference>
<name>A0A7M2RH01_9FIRM</name>
<dbReference type="PRINTS" id="PR00723">
    <property type="entry name" value="SUBTILISIN"/>
</dbReference>
<organism evidence="7 8">
    <name type="scientific">Blautia liquoris</name>
    <dbReference type="NCBI Taxonomy" id="2779518"/>
    <lineage>
        <taxon>Bacteria</taxon>
        <taxon>Bacillati</taxon>
        <taxon>Bacillota</taxon>
        <taxon>Clostridia</taxon>
        <taxon>Lachnospirales</taxon>
        <taxon>Lachnospiraceae</taxon>
        <taxon>Blautia</taxon>
    </lineage>
</organism>
<dbReference type="InterPro" id="IPR034045">
    <property type="entry name" value="Pep_S8_CspA-like"/>
</dbReference>
<evidence type="ECO:0000259" key="6">
    <source>
        <dbReference type="Pfam" id="PF00082"/>
    </source>
</evidence>
<dbReference type="KEGG" id="bliq:INP51_00550"/>
<evidence type="ECO:0000256" key="1">
    <source>
        <dbReference type="ARBA" id="ARBA00011073"/>
    </source>
</evidence>
<dbReference type="PROSITE" id="PS00137">
    <property type="entry name" value="SUBTILASE_HIS"/>
    <property type="match status" value="1"/>
</dbReference>
<evidence type="ECO:0000256" key="3">
    <source>
        <dbReference type="ARBA" id="ARBA00022801"/>
    </source>
</evidence>
<evidence type="ECO:0000313" key="7">
    <source>
        <dbReference type="EMBL" id="QOV19509.1"/>
    </source>
</evidence>
<gene>
    <name evidence="7" type="ORF">INP51_00550</name>
</gene>
<keyword evidence="3" id="KW-0378">Hydrolase</keyword>
<dbReference type="InterPro" id="IPR023827">
    <property type="entry name" value="Peptidase_S8_Asp-AS"/>
</dbReference>
<evidence type="ECO:0000256" key="4">
    <source>
        <dbReference type="ARBA" id="ARBA00022825"/>
    </source>
</evidence>
<dbReference type="PANTHER" id="PTHR43806">
    <property type="entry name" value="PEPTIDASE S8"/>
    <property type="match status" value="1"/>
</dbReference>
<comment type="caution">
    <text evidence="5">Lacks conserved residue(s) required for the propagation of feature annotation.</text>
</comment>
<dbReference type="PIRSF" id="PIRSF037894">
    <property type="entry name" value="Subtilisin_rel_CspABC"/>
    <property type="match status" value="1"/>
</dbReference>
<dbReference type="GO" id="GO:0004252">
    <property type="term" value="F:serine-type endopeptidase activity"/>
    <property type="evidence" value="ECO:0007669"/>
    <property type="project" value="InterPro"/>
</dbReference>
<dbReference type="CDD" id="cd07478">
    <property type="entry name" value="Peptidases_S8_CspA-like"/>
    <property type="match status" value="1"/>
</dbReference>
<dbReference type="EMBL" id="CP063304">
    <property type="protein sequence ID" value="QOV19509.1"/>
    <property type="molecule type" value="Genomic_DNA"/>
</dbReference>
<sequence length="557" mass="61300">MAKILDEQYYDLIFNNTVLPQTAADDDITPMNERESILHVYRGDTTDMCMIGRYLYHNFPTIYTLCSLISLQQSGIQSVQLNPYLSLFGQGTLIGIIDTGIDYQHPAFLNRDGTTRIVSIWDQTIQNGPAPGNFGYGTEYNADSINYALRSANPLSTVPTVDENGHGTAVASIAAGNTDTVNNFSGVVPDAGLVVVKLKEAKQNIRELFLVPDNVTCYQETDLLLGIRYLIETADFMNRPISICFALGNSLNGHDGEGSMSDYLDYLIQNPWIGISCCAGNEGNARRHYYSNITNAPYSEEFELRVGNEDHMFSMEIWPNAPAVLTIEVVSPTGETTQMIYPRIMECVPYSFTRSSSELWVNNILLEQESGNQCILIRIRNPVEGVWIFRVSNINSEDFSYHAWLPSGNLISGGTYFLQSSPDTTITSPGNAKHLITVTAYNQNSNSVLIESGRGYSRTGKVKPTLAAPGFELTCAAPLGSYSSYTGTGAAAAQTSGIVAMILEWAVIRGNYSQITGNDISNMLQRAAQRNEALTYPNNIWGYGMVNVNNLFDSLSL</sequence>
<reference evidence="7 8" key="1">
    <citation type="submission" date="2020-10" db="EMBL/GenBank/DDBJ databases">
        <title>Blautia liquoris sp.nov., isolated from the mud in a fermentation cellar used for the production of Chinese strong-flavoured liquor.</title>
        <authorList>
            <person name="Lu L."/>
        </authorList>
    </citation>
    <scope>NUCLEOTIDE SEQUENCE [LARGE SCALE GENOMIC DNA]</scope>
    <source>
        <strain evidence="7 8">LZLJ-3</strain>
    </source>
</reference>
<dbReference type="Proteomes" id="UP000593601">
    <property type="component" value="Chromosome"/>
</dbReference>
<proteinExistence type="inferred from homology"/>
<dbReference type="InterPro" id="IPR036852">
    <property type="entry name" value="Peptidase_S8/S53_dom_sf"/>
</dbReference>
<dbReference type="SUPFAM" id="SSF52743">
    <property type="entry name" value="Subtilisin-like"/>
    <property type="match status" value="1"/>
</dbReference>
<evidence type="ECO:0000256" key="2">
    <source>
        <dbReference type="ARBA" id="ARBA00022670"/>
    </source>
</evidence>
<comment type="similarity">
    <text evidence="1 5">Belongs to the peptidase S8 family.</text>
</comment>
<keyword evidence="8" id="KW-1185">Reference proteome</keyword>
<dbReference type="Pfam" id="PF00082">
    <property type="entry name" value="Peptidase_S8"/>
    <property type="match status" value="2"/>
</dbReference>
<dbReference type="PROSITE" id="PS00136">
    <property type="entry name" value="SUBTILASE_ASP"/>
    <property type="match status" value="1"/>
</dbReference>
<keyword evidence="2" id="KW-0645">Protease</keyword>
<accession>A0A7M2RH01</accession>
<dbReference type="InterPro" id="IPR022398">
    <property type="entry name" value="Peptidase_S8_His-AS"/>
</dbReference>
<dbReference type="PANTHER" id="PTHR43806:SF11">
    <property type="entry name" value="CEREVISIN-RELATED"/>
    <property type="match status" value="1"/>
</dbReference>
<dbReference type="InterPro" id="IPR017310">
    <property type="entry name" value="Pept_S8A_subtilisin_clostridia"/>
</dbReference>